<organism evidence="3">
    <name type="scientific">uncultured Aminicenantes bacterium</name>
    <dbReference type="NCBI Taxonomy" id="174294"/>
    <lineage>
        <taxon>Bacteria</taxon>
        <taxon>Candidatus Aminicenantota</taxon>
        <taxon>environmental samples</taxon>
    </lineage>
</organism>
<proteinExistence type="predicted"/>
<evidence type="ECO:0000256" key="1">
    <source>
        <dbReference type="SAM" id="MobiDB-lite"/>
    </source>
</evidence>
<sequence>MIVLSHPCEGAAMNNDEVLELTGEKNAHTPGAVSRRKFFGAAAAGAAGLVAARALQAQEKAADHKPPAQKPADIKTNIDSVRNIPRTKDSMPGRYPGRVVKIATPGASIEGKIDAAKAAEAVNRGMAELTGETDPAKSWRQFVSPSDIVGLKINPIGRNLLSTKPEVVDAIIAGLVAAGVPKSNIVIWDRRLFQMIEAGFTAERFPGIAILGTEMKGPNGDFYDDKGEMWAKDNIDRQAPFYTADVEMKYNKNTLPMMLNEGRESYFTKIVTQKLTKIINVPIFKNAGTTVTLCLKNLSYGSISNTSRLHAIWTKSVVEPCAFPVLRDKVVLNIVDGLQACYDGGPGANPKFIYDANLMLFGTDPVAVDLIGHELMTKERIGRGIQQFEDKSRREFLDIAASLGLGTAKREAVTLKELALE</sequence>
<dbReference type="EMBL" id="AJ937765">
    <property type="protein sequence ID" value="CAI78562.1"/>
    <property type="molecule type" value="Genomic_DNA"/>
</dbReference>
<dbReference type="InterPro" id="IPR006311">
    <property type="entry name" value="TAT_signal"/>
</dbReference>
<name>Q2Z003_9BACT</name>
<protein>
    <recommendedName>
        <fullName evidence="2">DUF362 domain-containing protein</fullName>
    </recommendedName>
</protein>
<evidence type="ECO:0000259" key="2">
    <source>
        <dbReference type="Pfam" id="PF04015"/>
    </source>
</evidence>
<dbReference type="InterPro" id="IPR007160">
    <property type="entry name" value="DUF362"/>
</dbReference>
<dbReference type="AlphaFoldDB" id="Q2Z003"/>
<dbReference type="PROSITE" id="PS51318">
    <property type="entry name" value="TAT"/>
    <property type="match status" value="1"/>
</dbReference>
<evidence type="ECO:0000313" key="3">
    <source>
        <dbReference type="EMBL" id="CAI78562.1"/>
    </source>
</evidence>
<accession>Q2Z003</accession>
<feature type="domain" description="DUF362" evidence="2">
    <location>
        <begin position="163"/>
        <end position="372"/>
    </location>
</feature>
<reference evidence="3" key="1">
    <citation type="journal article" date="2005" name="Environ. Microbiol.">
        <title>Lateral gene transfer and phylogenetic assignment of environmental fosmid clones.</title>
        <authorList>
            <person name="Nesbo C.L."/>
            <person name="Boucher Y."/>
            <person name="Dlutek M."/>
            <person name="Doolittle F.W."/>
        </authorList>
    </citation>
    <scope>NUCLEOTIDE SEQUENCE</scope>
</reference>
<dbReference type="Pfam" id="PF04015">
    <property type="entry name" value="DUF362"/>
    <property type="match status" value="1"/>
</dbReference>
<feature type="region of interest" description="Disordered" evidence="1">
    <location>
        <begin position="59"/>
        <end position="97"/>
    </location>
</feature>